<accession>A0AAD2CQM9</accession>
<dbReference type="SUPFAM" id="SSF48371">
    <property type="entry name" value="ARM repeat"/>
    <property type="match status" value="1"/>
</dbReference>
<reference evidence="2" key="1">
    <citation type="submission" date="2023-08" db="EMBL/GenBank/DDBJ databases">
        <authorList>
            <person name="Audoor S."/>
            <person name="Bilcke G."/>
        </authorList>
    </citation>
    <scope>NUCLEOTIDE SEQUENCE</scope>
</reference>
<gene>
    <name evidence="2" type="ORF">CYCCA115_LOCUS8325</name>
</gene>
<evidence type="ECO:0000256" key="1">
    <source>
        <dbReference type="SAM" id="MobiDB-lite"/>
    </source>
</evidence>
<name>A0AAD2CQM9_9STRA</name>
<dbReference type="InterPro" id="IPR016024">
    <property type="entry name" value="ARM-type_fold"/>
</dbReference>
<evidence type="ECO:0000313" key="3">
    <source>
        <dbReference type="Proteomes" id="UP001295423"/>
    </source>
</evidence>
<evidence type="ECO:0000313" key="2">
    <source>
        <dbReference type="EMBL" id="CAJ1943198.1"/>
    </source>
</evidence>
<feature type="compositionally biased region" description="Polar residues" evidence="1">
    <location>
        <begin position="14"/>
        <end position="24"/>
    </location>
</feature>
<sequence>MPQEDGGRKRPRSVSPTPGNQSRLRNPHHLYDNALGARLRNPLLRNGALNELLQLTSKHDKNYALSGDSTLVGLTDIFFDVIEWTPWEESESPIFHSQRAWTSHPTKECAAFADFCKRKLSNDILSQEKKKYLDSVVIIIRNLSFVAANLRLLAYSPRIMQVLVGSLYERSNSKSCGGDDFGTSSSNSGLLALSALHVLVNLAPYLDVTGQKMLCDKLFYSAGTSEEAPLVPSPETFGQAANGAWGFGSLWLAKRLDTKEDIVQDISPKLLRLLTKEHIICVWSIFPALAQVLTDSTATRLVVMTTVELLQEFINHARVGVVGSVEDQEGASEIPNARAILVHMPGEALERLTNLLYTPRLGPDSLEYVDPVHNIVPRVTTLKLLMGYDATVDTDMRDRALDVLVPLMELDSPRMALRLGAGGSSKPYSRLFDAIFPILSSKVGRNEAPLLATQLLRELSKAKENRDGFLYLQERLLELASKDARVAQLVFNHLQTCWNDDLLVK</sequence>
<organism evidence="2 3">
    <name type="scientific">Cylindrotheca closterium</name>
    <dbReference type="NCBI Taxonomy" id="2856"/>
    <lineage>
        <taxon>Eukaryota</taxon>
        <taxon>Sar</taxon>
        <taxon>Stramenopiles</taxon>
        <taxon>Ochrophyta</taxon>
        <taxon>Bacillariophyta</taxon>
        <taxon>Bacillariophyceae</taxon>
        <taxon>Bacillariophycidae</taxon>
        <taxon>Bacillariales</taxon>
        <taxon>Bacillariaceae</taxon>
        <taxon>Cylindrotheca</taxon>
    </lineage>
</organism>
<protein>
    <submittedName>
        <fullName evidence="2">Uncharacterized protein</fullName>
    </submittedName>
</protein>
<dbReference type="AlphaFoldDB" id="A0AAD2CQM9"/>
<proteinExistence type="predicted"/>
<dbReference type="EMBL" id="CAKOGP040001112">
    <property type="protein sequence ID" value="CAJ1943198.1"/>
    <property type="molecule type" value="Genomic_DNA"/>
</dbReference>
<comment type="caution">
    <text evidence="2">The sequence shown here is derived from an EMBL/GenBank/DDBJ whole genome shotgun (WGS) entry which is preliminary data.</text>
</comment>
<keyword evidence="3" id="KW-1185">Reference proteome</keyword>
<feature type="region of interest" description="Disordered" evidence="1">
    <location>
        <begin position="1"/>
        <end position="27"/>
    </location>
</feature>
<dbReference type="Proteomes" id="UP001295423">
    <property type="component" value="Unassembled WGS sequence"/>
</dbReference>